<dbReference type="PANTHER" id="PTHR19303:SF71">
    <property type="entry name" value="ZINC FINGER PHD-TYPE DOMAIN-CONTAINING PROTEIN"/>
    <property type="match status" value="1"/>
</dbReference>
<dbReference type="Proteomes" id="UP001519460">
    <property type="component" value="Unassembled WGS sequence"/>
</dbReference>
<sequence length="418" mass="46782">MVRTYQRKTSRGTTAPDVIEKAVKEAVTSGRSVRAVAEQYNMCHVTLSRYIKKSQNLPAPASEQASPPPTDSNLHYGYVSRKIFDEQQEAELENYIKQAADIYFGLSPRDIRQLAYQCAATYGINIPDSWNQNKLAGKDWFLSFLKRHPRLAIRKPEATSLSRAAAFNRENVAMFYEKLASVMDRHRFSPSDIWNVDETGVTTVQKPTKIVASRGVKQTGAITSAERGQLVTMCAAVSAAGNSVPPCIIFPRKNFKEHFIRDGPPGSIGAAHPSGWMTVENFPLFMEHFIRHVRPSKEKPVLLLLDNHDSHLGIDTIDLAKENGVVLLSFPPHCSHKLQPLDRSVFSPFRTHLSNIQQSWMRNNPGKTMTIHDIPAQIRDVWPRAAVPTNIINGFKASGICPFDQDVFTDVPTSYGNI</sequence>
<evidence type="ECO:0000313" key="2">
    <source>
        <dbReference type="EMBL" id="KAK7469718.1"/>
    </source>
</evidence>
<dbReference type="AlphaFoldDB" id="A0ABD0JCD0"/>
<dbReference type="Pfam" id="PF03184">
    <property type="entry name" value="DDE_1"/>
    <property type="match status" value="1"/>
</dbReference>
<gene>
    <name evidence="2" type="ORF">BaRGS_00036249</name>
</gene>
<dbReference type="Gene3D" id="3.30.420.10">
    <property type="entry name" value="Ribonuclease H-like superfamily/Ribonuclease H"/>
    <property type="match status" value="1"/>
</dbReference>
<dbReference type="InterPro" id="IPR004875">
    <property type="entry name" value="DDE_SF_endonuclease_dom"/>
</dbReference>
<keyword evidence="3" id="KW-1185">Reference proteome</keyword>
<protein>
    <recommendedName>
        <fullName evidence="1">DDE-1 domain-containing protein</fullName>
    </recommendedName>
</protein>
<evidence type="ECO:0000313" key="3">
    <source>
        <dbReference type="Proteomes" id="UP001519460"/>
    </source>
</evidence>
<accession>A0ABD0JCD0</accession>
<dbReference type="InterPro" id="IPR036397">
    <property type="entry name" value="RNaseH_sf"/>
</dbReference>
<dbReference type="EMBL" id="JACVVK020000506">
    <property type="protein sequence ID" value="KAK7469718.1"/>
    <property type="molecule type" value="Genomic_DNA"/>
</dbReference>
<dbReference type="InterPro" id="IPR050863">
    <property type="entry name" value="CenT-Element_Derived"/>
</dbReference>
<name>A0ABD0JCD0_9CAEN</name>
<proteinExistence type="predicted"/>
<dbReference type="PANTHER" id="PTHR19303">
    <property type="entry name" value="TRANSPOSON"/>
    <property type="match status" value="1"/>
</dbReference>
<evidence type="ECO:0000259" key="1">
    <source>
        <dbReference type="Pfam" id="PF03184"/>
    </source>
</evidence>
<reference evidence="2 3" key="1">
    <citation type="journal article" date="2023" name="Sci. Data">
        <title>Genome assembly of the Korean intertidal mud-creeper Batillaria attramentaria.</title>
        <authorList>
            <person name="Patra A.K."/>
            <person name="Ho P.T."/>
            <person name="Jun S."/>
            <person name="Lee S.J."/>
            <person name="Kim Y."/>
            <person name="Won Y.J."/>
        </authorList>
    </citation>
    <scope>NUCLEOTIDE SEQUENCE [LARGE SCALE GENOMIC DNA]</scope>
    <source>
        <strain evidence="2">Wonlab-2016</strain>
    </source>
</reference>
<feature type="domain" description="DDE-1" evidence="1">
    <location>
        <begin position="230"/>
        <end position="395"/>
    </location>
</feature>
<organism evidence="2 3">
    <name type="scientific">Batillaria attramentaria</name>
    <dbReference type="NCBI Taxonomy" id="370345"/>
    <lineage>
        <taxon>Eukaryota</taxon>
        <taxon>Metazoa</taxon>
        <taxon>Spiralia</taxon>
        <taxon>Lophotrochozoa</taxon>
        <taxon>Mollusca</taxon>
        <taxon>Gastropoda</taxon>
        <taxon>Caenogastropoda</taxon>
        <taxon>Sorbeoconcha</taxon>
        <taxon>Cerithioidea</taxon>
        <taxon>Batillariidae</taxon>
        <taxon>Batillaria</taxon>
    </lineage>
</organism>
<comment type="caution">
    <text evidence="2">The sequence shown here is derived from an EMBL/GenBank/DDBJ whole genome shotgun (WGS) entry which is preliminary data.</text>
</comment>